<dbReference type="Pfam" id="PF00072">
    <property type="entry name" value="Response_reg"/>
    <property type="match status" value="1"/>
</dbReference>
<organism evidence="6 7">
    <name type="scientific">Xanthobacter autotrophicus</name>
    <dbReference type="NCBI Taxonomy" id="280"/>
    <lineage>
        <taxon>Bacteria</taxon>
        <taxon>Pseudomonadati</taxon>
        <taxon>Pseudomonadota</taxon>
        <taxon>Alphaproteobacteria</taxon>
        <taxon>Hyphomicrobiales</taxon>
        <taxon>Xanthobacteraceae</taxon>
        <taxon>Xanthobacter</taxon>
    </lineage>
</organism>
<dbReference type="Proteomes" id="UP000305131">
    <property type="component" value="Unassembled WGS sequence"/>
</dbReference>
<dbReference type="PROSITE" id="PS50043">
    <property type="entry name" value="HTH_LUXR_2"/>
    <property type="match status" value="1"/>
</dbReference>
<evidence type="ECO:0000256" key="2">
    <source>
        <dbReference type="ARBA" id="ARBA00023125"/>
    </source>
</evidence>
<sequence>MKILIVDDHSVVREGVAALLLSGFAGSCVLEAHDCARGLDIVEEHADLDIVVLDLGLPGMGGMSAIPEFGRRRPTLPVIVLSSSENAHDVKEALALGALGYVPKSASRQTLLDAMEFVLKGHVYVPPFTLLPDAAPVVACEAVEEPPPHLTTRQLEVLKLLSRGLSNKEIGNTLDLSEKTVKVHVTSIFRSLHVINRTQAASAARQGNLI</sequence>
<dbReference type="PANTHER" id="PTHR45566">
    <property type="entry name" value="HTH-TYPE TRANSCRIPTIONAL REGULATOR YHJB-RELATED"/>
    <property type="match status" value="1"/>
</dbReference>
<feature type="domain" description="Response regulatory" evidence="5">
    <location>
        <begin position="2"/>
        <end position="119"/>
    </location>
</feature>
<dbReference type="InterPro" id="IPR011006">
    <property type="entry name" value="CheY-like_superfamily"/>
</dbReference>
<gene>
    <name evidence="6" type="ORF">FBQ73_02225</name>
</gene>
<dbReference type="RefSeq" id="WP_138397901.1">
    <property type="nucleotide sequence ID" value="NZ_JBAFVI010000011.1"/>
</dbReference>
<dbReference type="InterPro" id="IPR051015">
    <property type="entry name" value="EvgA-like"/>
</dbReference>
<reference evidence="6 7" key="1">
    <citation type="submission" date="2019-05" db="EMBL/GenBank/DDBJ databases">
        <authorList>
            <person name="Zhou X."/>
        </authorList>
    </citation>
    <scope>NUCLEOTIDE SEQUENCE [LARGE SCALE GENOMIC DNA]</scope>
    <source>
        <strain evidence="6 7">DSM 432</strain>
    </source>
</reference>
<dbReference type="InterPro" id="IPR016032">
    <property type="entry name" value="Sig_transdc_resp-reg_C-effctor"/>
</dbReference>
<dbReference type="Gene3D" id="3.40.50.2300">
    <property type="match status" value="1"/>
</dbReference>
<dbReference type="PRINTS" id="PR00038">
    <property type="entry name" value="HTHLUXR"/>
</dbReference>
<name>A0A6C1KMZ9_XANAU</name>
<evidence type="ECO:0000313" key="6">
    <source>
        <dbReference type="EMBL" id="TLX44624.1"/>
    </source>
</evidence>
<accession>A0A6C1KMZ9</accession>
<dbReference type="SUPFAM" id="SSF46894">
    <property type="entry name" value="C-terminal effector domain of the bipartite response regulators"/>
    <property type="match status" value="1"/>
</dbReference>
<dbReference type="EMBL" id="VAUP01000005">
    <property type="protein sequence ID" value="TLX44624.1"/>
    <property type="molecule type" value="Genomic_DNA"/>
</dbReference>
<dbReference type="InterPro" id="IPR058245">
    <property type="entry name" value="NreC/VraR/RcsB-like_REC"/>
</dbReference>
<feature type="domain" description="HTH luxR-type" evidence="4">
    <location>
        <begin position="143"/>
        <end position="208"/>
    </location>
</feature>
<dbReference type="Pfam" id="PF00196">
    <property type="entry name" value="GerE"/>
    <property type="match status" value="1"/>
</dbReference>
<dbReference type="GO" id="GO:0003677">
    <property type="term" value="F:DNA binding"/>
    <property type="evidence" value="ECO:0007669"/>
    <property type="project" value="UniProtKB-KW"/>
</dbReference>
<evidence type="ECO:0000313" key="7">
    <source>
        <dbReference type="Proteomes" id="UP000305131"/>
    </source>
</evidence>
<dbReference type="CDD" id="cd17535">
    <property type="entry name" value="REC_NarL-like"/>
    <property type="match status" value="1"/>
</dbReference>
<evidence type="ECO:0000256" key="3">
    <source>
        <dbReference type="PROSITE-ProRule" id="PRU00169"/>
    </source>
</evidence>
<dbReference type="OrthoDB" id="9782896at2"/>
<evidence type="ECO:0000259" key="4">
    <source>
        <dbReference type="PROSITE" id="PS50043"/>
    </source>
</evidence>
<dbReference type="PROSITE" id="PS51257">
    <property type="entry name" value="PROKAR_LIPOPROTEIN"/>
    <property type="match status" value="1"/>
</dbReference>
<dbReference type="SMART" id="SM00448">
    <property type="entry name" value="REC"/>
    <property type="match status" value="1"/>
</dbReference>
<dbReference type="PANTHER" id="PTHR45566:SF1">
    <property type="entry name" value="HTH-TYPE TRANSCRIPTIONAL REGULATOR YHJB-RELATED"/>
    <property type="match status" value="1"/>
</dbReference>
<evidence type="ECO:0000259" key="5">
    <source>
        <dbReference type="PROSITE" id="PS50110"/>
    </source>
</evidence>
<dbReference type="AlphaFoldDB" id="A0A6C1KMZ9"/>
<proteinExistence type="predicted"/>
<keyword evidence="2" id="KW-0238">DNA-binding</keyword>
<dbReference type="GO" id="GO:0000160">
    <property type="term" value="P:phosphorelay signal transduction system"/>
    <property type="evidence" value="ECO:0007669"/>
    <property type="project" value="InterPro"/>
</dbReference>
<evidence type="ECO:0000256" key="1">
    <source>
        <dbReference type="ARBA" id="ARBA00022553"/>
    </source>
</evidence>
<dbReference type="GeneID" id="95772274"/>
<dbReference type="SUPFAM" id="SSF52172">
    <property type="entry name" value="CheY-like"/>
    <property type="match status" value="1"/>
</dbReference>
<keyword evidence="1 3" id="KW-0597">Phosphoprotein</keyword>
<feature type="modified residue" description="4-aspartylphosphate" evidence="3">
    <location>
        <position position="54"/>
    </location>
</feature>
<dbReference type="InterPro" id="IPR000792">
    <property type="entry name" value="Tscrpt_reg_LuxR_C"/>
</dbReference>
<dbReference type="CDD" id="cd06170">
    <property type="entry name" value="LuxR_C_like"/>
    <property type="match status" value="1"/>
</dbReference>
<comment type="caution">
    <text evidence="6">The sequence shown here is derived from an EMBL/GenBank/DDBJ whole genome shotgun (WGS) entry which is preliminary data.</text>
</comment>
<dbReference type="PROSITE" id="PS50110">
    <property type="entry name" value="RESPONSE_REGULATORY"/>
    <property type="match status" value="1"/>
</dbReference>
<protein>
    <submittedName>
        <fullName evidence="6">Response regulator transcription factor</fullName>
    </submittedName>
</protein>
<dbReference type="SMART" id="SM00421">
    <property type="entry name" value="HTH_LUXR"/>
    <property type="match status" value="1"/>
</dbReference>
<dbReference type="InterPro" id="IPR001789">
    <property type="entry name" value="Sig_transdc_resp-reg_receiver"/>
</dbReference>
<dbReference type="GO" id="GO:0006355">
    <property type="term" value="P:regulation of DNA-templated transcription"/>
    <property type="evidence" value="ECO:0007669"/>
    <property type="project" value="InterPro"/>
</dbReference>